<protein>
    <submittedName>
        <fullName evidence="2">Ac68-like protein</fullName>
    </submittedName>
</protein>
<dbReference type="GeneID" id="80535634"/>
<dbReference type="Proteomes" id="UP000679071">
    <property type="component" value="Segment"/>
</dbReference>
<evidence type="ECO:0000313" key="2">
    <source>
        <dbReference type="EMBL" id="AYP97972.1"/>
    </source>
</evidence>
<evidence type="ECO:0000313" key="3">
    <source>
        <dbReference type="Proteomes" id="UP000679071"/>
    </source>
</evidence>
<sequence>MKLTEHEFKLIRPLQWALVNHGSKVYNTTANATQTHLFWLDFMRLIFAPKFKKQHGITRVDNFDVTQPVLLTDDLELRLPTQIETICYFANNMDTLPMRFSTHLTKNLTLIIAIVLIVLIVGCDIIFGERLPLKYLI</sequence>
<name>A0A3G3E675_9VIRU</name>
<keyword evidence="1" id="KW-0472">Membrane</keyword>
<evidence type="ECO:0000256" key="1">
    <source>
        <dbReference type="SAM" id="Phobius"/>
    </source>
</evidence>
<feature type="transmembrane region" description="Helical" evidence="1">
    <location>
        <begin position="108"/>
        <end position="127"/>
    </location>
</feature>
<accession>A0A3G3E675</accession>
<dbReference type="EMBL" id="MG969167">
    <property type="protein sequence ID" value="AYP97972.1"/>
    <property type="molecule type" value="Genomic_DNA"/>
</dbReference>
<reference evidence="3" key="1">
    <citation type="submission" date="2018-02" db="EMBL/GenBank/DDBJ databases">
        <title>A New Nudivirus from Drosophila melanogaster.</title>
        <authorList>
            <consortium name="DrosEU"/>
            <person name="Obbard D.J."/>
            <person name="Staubach F."/>
            <person name="Betancourt A."/>
        </authorList>
    </citation>
    <scope>NUCLEOTIDE SEQUENCE [LARGE SCALE GENOMIC DNA]</scope>
</reference>
<keyword evidence="1" id="KW-0812">Transmembrane</keyword>
<keyword evidence="3" id="KW-1185">Reference proteome</keyword>
<dbReference type="RefSeq" id="YP_010797656.1">
    <property type="nucleotide sequence ID" value="NC_076232.1"/>
</dbReference>
<keyword evidence="1" id="KW-1133">Transmembrane helix</keyword>
<dbReference type="KEGG" id="vg:80535634"/>
<organism evidence="2 3">
    <name type="scientific">Mauternbach virus</name>
    <dbReference type="NCBI Taxonomy" id="2486603"/>
    <lineage>
        <taxon>Viruses</taxon>
        <taxon>Viruses incertae sedis</taxon>
        <taxon>Naldaviricetes</taxon>
        <taxon>Lefavirales</taxon>
        <taxon>Nudiviridae</taxon>
        <taxon>Alphanudivirus</taxon>
        <taxon>Alphanudivirus quartudromelanogasteris</taxon>
    </lineage>
</organism>
<proteinExistence type="predicted"/>